<feature type="transmembrane region" description="Helical" evidence="1">
    <location>
        <begin position="88"/>
        <end position="106"/>
    </location>
</feature>
<name>V5RBT7_ACIBA</name>
<dbReference type="EMBL" id="KC526915">
    <property type="protein sequence ID" value="AHB32746.2"/>
    <property type="molecule type" value="Genomic_DNA"/>
</dbReference>
<reference evidence="2" key="2">
    <citation type="journal article" date="2015" name="Carbohydr. Res.">
        <title>Structure of the neutral capsular polysaccharide of Acinetobacter baumannii NIPH146 that carries the KL37 capsule gene cluster.</title>
        <authorList>
            <person name="Arbatsky N.P."/>
            <person name="Shneider M.M."/>
            <person name="Kenyon J.J."/>
            <person name="Shashkov A.S."/>
            <person name="Popova A.V."/>
            <person name="Miroshnikov K.A."/>
            <person name="Volozhantsev N.V."/>
            <person name="Knirel Y.A."/>
        </authorList>
    </citation>
    <scope>NUCLEOTIDE SEQUENCE</scope>
    <source>
        <strain evidence="2">LUH5539</strain>
    </source>
</reference>
<feature type="transmembrane region" description="Helical" evidence="1">
    <location>
        <begin position="66"/>
        <end position="82"/>
    </location>
</feature>
<dbReference type="Pfam" id="PF14897">
    <property type="entry name" value="EpsG"/>
    <property type="match status" value="1"/>
</dbReference>
<keyword evidence="1" id="KW-0812">Transmembrane</keyword>
<keyword evidence="1" id="KW-1133">Transmembrane helix</keyword>
<evidence type="ECO:0000256" key="1">
    <source>
        <dbReference type="SAM" id="Phobius"/>
    </source>
</evidence>
<sequence>MIFKNIGSYDLTNFSLFYNETGVEIGWGLYSKIISLFSDSPVVLFTIFSFFTFFTFYRISRLVEIKFLYVMLYYLPTGFFMMQQFMQIRQGFAIPLVIYGSVLYLSGKKYISLVFFILAILFHQSSLAFILIFISYLFFNNFLKINTSVFKFFIINILILVFGFIVARFILLDAAMDYFQRLEAYSTT</sequence>
<feature type="transmembrane region" description="Helical" evidence="1">
    <location>
        <begin position="150"/>
        <end position="171"/>
    </location>
</feature>
<gene>
    <name evidence="2" type="primary">wzy</name>
</gene>
<keyword evidence="1" id="KW-0472">Membrane</keyword>
<protein>
    <submittedName>
        <fullName evidence="2">Wzy</fullName>
    </submittedName>
</protein>
<feature type="transmembrane region" description="Helical" evidence="1">
    <location>
        <begin position="42"/>
        <end position="59"/>
    </location>
</feature>
<feature type="transmembrane region" description="Helical" evidence="1">
    <location>
        <begin position="113"/>
        <end position="138"/>
    </location>
</feature>
<reference evidence="2" key="1">
    <citation type="journal article" date="2013" name="PLoS ONE">
        <title>Diversity in the major polysaccharide antigen of Acinetobacter baumannii assessed by DNA sequencing, and development of a molecular serotyping scheme.</title>
        <authorList>
            <person name="Hu D."/>
            <person name="Liu B."/>
            <person name="Dijkshoorn L."/>
            <person name="Wang L."/>
            <person name="Reeves P.R."/>
        </authorList>
    </citation>
    <scope>NUCLEOTIDE SEQUENCE</scope>
    <source>
        <strain evidence="2">LUH5539</strain>
    </source>
</reference>
<accession>V5RBT7</accession>
<dbReference type="AlphaFoldDB" id="V5RBT7"/>
<dbReference type="InterPro" id="IPR049458">
    <property type="entry name" value="EpsG-like"/>
</dbReference>
<proteinExistence type="predicted"/>
<evidence type="ECO:0000313" key="2">
    <source>
        <dbReference type="EMBL" id="AHB32746.2"/>
    </source>
</evidence>
<organism evidence="2">
    <name type="scientific">Acinetobacter baumannii</name>
    <dbReference type="NCBI Taxonomy" id="470"/>
    <lineage>
        <taxon>Bacteria</taxon>
        <taxon>Pseudomonadati</taxon>
        <taxon>Pseudomonadota</taxon>
        <taxon>Gammaproteobacteria</taxon>
        <taxon>Moraxellales</taxon>
        <taxon>Moraxellaceae</taxon>
        <taxon>Acinetobacter</taxon>
        <taxon>Acinetobacter calcoaceticus/baumannii complex</taxon>
    </lineage>
</organism>